<proteinExistence type="predicted"/>
<name>A0A377Z3L3_KLEPO</name>
<evidence type="ECO:0000313" key="3">
    <source>
        <dbReference type="EMBL" id="STU59898.1"/>
    </source>
</evidence>
<dbReference type="Pfam" id="PF01464">
    <property type="entry name" value="SLT"/>
    <property type="match status" value="1"/>
</dbReference>
<evidence type="ECO:0000259" key="2">
    <source>
        <dbReference type="Pfam" id="PF01464"/>
    </source>
</evidence>
<keyword evidence="4" id="KW-1185">Reference proteome</keyword>
<accession>A0A377Z3L3</accession>
<gene>
    <name evidence="3" type="ORF">NCTC5050_00474</name>
</gene>
<dbReference type="InterPro" id="IPR023346">
    <property type="entry name" value="Lysozyme-like_dom_sf"/>
</dbReference>
<feature type="signal peptide" evidence="1">
    <location>
        <begin position="1"/>
        <end position="21"/>
    </location>
</feature>
<reference evidence="3 4" key="1">
    <citation type="submission" date="2018-06" db="EMBL/GenBank/DDBJ databases">
        <authorList>
            <consortium name="Pathogen Informatics"/>
            <person name="Doyle S."/>
        </authorList>
    </citation>
    <scope>NUCLEOTIDE SEQUENCE [LARGE SCALE GENOMIC DNA]</scope>
    <source>
        <strain evidence="3 4">NCTC5050</strain>
    </source>
</reference>
<dbReference type="SUPFAM" id="SSF53955">
    <property type="entry name" value="Lysozyme-like"/>
    <property type="match status" value="1"/>
</dbReference>
<evidence type="ECO:0000313" key="4">
    <source>
        <dbReference type="Proteomes" id="UP000255382"/>
    </source>
</evidence>
<protein>
    <submittedName>
        <fullName evidence="3">Lytic murein transglycosylase</fullName>
    </submittedName>
</protein>
<keyword evidence="1" id="KW-0732">Signal</keyword>
<feature type="domain" description="Transglycosylase SLT" evidence="2">
    <location>
        <begin position="35"/>
        <end position="178"/>
    </location>
</feature>
<dbReference type="Gene3D" id="1.10.530.10">
    <property type="match status" value="1"/>
</dbReference>
<sequence>MDYRRVLTAGLLQATLLFVHAAAAQDVPQGYREVAMRHGVPPESLYSVALTETSMSPKGIISVTRGAGPAPDVERPWPWTINVAGKGYRYATRLQAWEALQGFLKKYPRKRIDVGIAQVNLGWNGHHFTSTWEAFEPYTNLNAAAAILRECYDRNPGSWLTAAGCYHHPAGGAPAARYKSIVRTKLAHLNGSGTTTPVVSRHTPDPTPAATQTAALTLTWVEPRSQQADDQ</sequence>
<organism evidence="3 4">
    <name type="scientific">Klebsiella pneumoniae subsp. ozaenae</name>
    <dbReference type="NCBI Taxonomy" id="574"/>
    <lineage>
        <taxon>Bacteria</taxon>
        <taxon>Pseudomonadati</taxon>
        <taxon>Pseudomonadota</taxon>
        <taxon>Gammaproteobacteria</taxon>
        <taxon>Enterobacterales</taxon>
        <taxon>Enterobacteriaceae</taxon>
        <taxon>Klebsiella/Raoultella group</taxon>
        <taxon>Klebsiella</taxon>
        <taxon>Klebsiella pneumoniae complex</taxon>
    </lineage>
</organism>
<dbReference type="EMBL" id="UGLZ01000004">
    <property type="protein sequence ID" value="STU59898.1"/>
    <property type="molecule type" value="Genomic_DNA"/>
</dbReference>
<dbReference type="AlphaFoldDB" id="A0A377Z3L3"/>
<evidence type="ECO:0000256" key="1">
    <source>
        <dbReference type="SAM" id="SignalP"/>
    </source>
</evidence>
<dbReference type="InterPro" id="IPR008258">
    <property type="entry name" value="Transglycosylase_SLT_dom_1"/>
</dbReference>
<dbReference type="Proteomes" id="UP000255382">
    <property type="component" value="Unassembled WGS sequence"/>
</dbReference>
<feature type="chain" id="PRO_5016598520" evidence="1">
    <location>
        <begin position="22"/>
        <end position="231"/>
    </location>
</feature>